<accession>A0A0V0XDB1</accession>
<evidence type="ECO:0000313" key="1">
    <source>
        <dbReference type="EMBL" id="KRX86033.1"/>
    </source>
</evidence>
<evidence type="ECO:0000313" key="2">
    <source>
        <dbReference type="Proteomes" id="UP000054815"/>
    </source>
</evidence>
<name>A0A0V0XDB1_TRIPS</name>
<gene>
    <name evidence="1" type="ORF">T4E_11702</name>
</gene>
<sequence length="54" mass="6256">MKERDSSKVSKIQNFENFDKKLFLQKWTLCVLIDSHQSLKSNESIPVLPGSTFL</sequence>
<proteinExistence type="predicted"/>
<dbReference type="EMBL" id="JYDU01000522">
    <property type="protein sequence ID" value="KRX86033.1"/>
    <property type="molecule type" value="Genomic_DNA"/>
</dbReference>
<dbReference type="AlphaFoldDB" id="A0A0V0XDB1"/>
<comment type="caution">
    <text evidence="1">The sequence shown here is derived from an EMBL/GenBank/DDBJ whole genome shotgun (WGS) entry which is preliminary data.</text>
</comment>
<dbReference type="Proteomes" id="UP000054815">
    <property type="component" value="Unassembled WGS sequence"/>
</dbReference>
<protein>
    <submittedName>
        <fullName evidence="1">Uncharacterized protein</fullName>
    </submittedName>
</protein>
<organism evidence="1 2">
    <name type="scientific">Trichinella pseudospiralis</name>
    <name type="common">Parasitic roundworm</name>
    <dbReference type="NCBI Taxonomy" id="6337"/>
    <lineage>
        <taxon>Eukaryota</taxon>
        <taxon>Metazoa</taxon>
        <taxon>Ecdysozoa</taxon>
        <taxon>Nematoda</taxon>
        <taxon>Enoplea</taxon>
        <taxon>Dorylaimia</taxon>
        <taxon>Trichinellida</taxon>
        <taxon>Trichinellidae</taxon>
        <taxon>Trichinella</taxon>
    </lineage>
</organism>
<reference evidence="1 2" key="1">
    <citation type="submission" date="2015-01" db="EMBL/GenBank/DDBJ databases">
        <title>Evolution of Trichinella species and genotypes.</title>
        <authorList>
            <person name="Korhonen P.K."/>
            <person name="Edoardo P."/>
            <person name="Giuseppe L.R."/>
            <person name="Gasser R.B."/>
        </authorList>
    </citation>
    <scope>NUCLEOTIDE SEQUENCE [LARGE SCALE GENOMIC DNA]</scope>
    <source>
        <strain evidence="1">ISS141</strain>
    </source>
</reference>